<comment type="similarity">
    <text evidence="6">Belongs to the ABC-4 integral membrane protein family.</text>
</comment>
<evidence type="ECO:0000256" key="3">
    <source>
        <dbReference type="ARBA" id="ARBA00022692"/>
    </source>
</evidence>
<keyword evidence="2" id="KW-1003">Cell membrane</keyword>
<name>A0ABT8HRG2_9BACL</name>
<feature type="transmembrane region" description="Helical" evidence="7">
    <location>
        <begin position="378"/>
        <end position="402"/>
    </location>
</feature>
<keyword evidence="5 7" id="KW-0472">Membrane</keyword>
<feature type="domain" description="MacB-like periplasmic core" evidence="9">
    <location>
        <begin position="22"/>
        <end position="263"/>
    </location>
</feature>
<keyword evidence="3 7" id="KW-0812">Transmembrane</keyword>
<dbReference type="EMBL" id="JAUHTR010000001">
    <property type="protein sequence ID" value="MDN4523353.1"/>
    <property type="molecule type" value="Genomic_DNA"/>
</dbReference>
<keyword evidence="11" id="KW-1185">Reference proteome</keyword>
<keyword evidence="4 7" id="KW-1133">Transmembrane helix</keyword>
<reference evidence="10" key="1">
    <citation type="submission" date="2023-07" db="EMBL/GenBank/DDBJ databases">
        <title>Fictibacillus sp. isolated from freshwater pond.</title>
        <authorList>
            <person name="Kirdat K."/>
            <person name="Bhat A."/>
            <person name="Mourya A."/>
            <person name="Yadav A."/>
        </authorList>
    </citation>
    <scope>NUCLEOTIDE SEQUENCE</scope>
    <source>
        <strain evidence="10">NE201</strain>
    </source>
</reference>
<evidence type="ECO:0000313" key="10">
    <source>
        <dbReference type="EMBL" id="MDN4523353.1"/>
    </source>
</evidence>
<feature type="transmembrane region" description="Helical" evidence="7">
    <location>
        <begin position="296"/>
        <end position="321"/>
    </location>
</feature>
<feature type="transmembrane region" description="Helical" evidence="7">
    <location>
        <begin position="21"/>
        <end position="42"/>
    </location>
</feature>
<sequence>MKIVEQLRSILLSVAHNKVRVFLTSLGIIIGTFTIIMVVGIGKASEKAVEDQYKRLSVESITISKARGGSGGGKGGSSTSKSLTKEDALLMPELLTNVGSVGISTRTSSDIAFGTTAETVNIQGINETYADITNLTPVAGELFTDEDGLLRNKVVVLGYNMANLLFEGDIDSAVGQKVLLKGTSYTVTGVLDRIGGSGGMSTGGGMANSTSADDMAFIPYDVAVKYTSGSSGARGGGGGASITFIAQANNIDSVQPAIDEIKQYIGETIGDSEAYTVVDAGSTLSSAQDTSKTMSALLIAVAAIVMIVSGIGIMNVLMVAVKERTREIGILKSIGAARSVILMEFLLEASFISFCGGMLGVLLSVFAPWVLSFTDIQYLASVEGVFIGLGFSVITGIFFGYYPAAKASKLKPIEALNYD</sequence>
<gene>
    <name evidence="10" type="ORF">QYB97_02665</name>
</gene>
<dbReference type="InterPro" id="IPR050250">
    <property type="entry name" value="Macrolide_Exporter_MacB"/>
</dbReference>
<evidence type="ECO:0000256" key="7">
    <source>
        <dbReference type="SAM" id="Phobius"/>
    </source>
</evidence>
<organism evidence="10 11">
    <name type="scientific">Fictibacillus fluitans</name>
    <dbReference type="NCBI Taxonomy" id="3058422"/>
    <lineage>
        <taxon>Bacteria</taxon>
        <taxon>Bacillati</taxon>
        <taxon>Bacillota</taxon>
        <taxon>Bacilli</taxon>
        <taxon>Bacillales</taxon>
        <taxon>Fictibacillaceae</taxon>
        <taxon>Fictibacillus</taxon>
    </lineage>
</organism>
<dbReference type="InterPro" id="IPR025857">
    <property type="entry name" value="MacB_PCD"/>
</dbReference>
<dbReference type="PANTHER" id="PTHR30572">
    <property type="entry name" value="MEMBRANE COMPONENT OF TRANSPORTER-RELATED"/>
    <property type="match status" value="1"/>
</dbReference>
<evidence type="ECO:0000256" key="5">
    <source>
        <dbReference type="ARBA" id="ARBA00023136"/>
    </source>
</evidence>
<comment type="caution">
    <text evidence="10">The sequence shown here is derived from an EMBL/GenBank/DDBJ whole genome shotgun (WGS) entry which is preliminary data.</text>
</comment>
<evidence type="ECO:0000259" key="9">
    <source>
        <dbReference type="Pfam" id="PF12704"/>
    </source>
</evidence>
<evidence type="ECO:0000259" key="8">
    <source>
        <dbReference type="Pfam" id="PF02687"/>
    </source>
</evidence>
<dbReference type="Pfam" id="PF02687">
    <property type="entry name" value="FtsX"/>
    <property type="match status" value="1"/>
</dbReference>
<evidence type="ECO:0000256" key="4">
    <source>
        <dbReference type="ARBA" id="ARBA00022989"/>
    </source>
</evidence>
<evidence type="ECO:0000256" key="6">
    <source>
        <dbReference type="ARBA" id="ARBA00038076"/>
    </source>
</evidence>
<evidence type="ECO:0000256" key="1">
    <source>
        <dbReference type="ARBA" id="ARBA00004651"/>
    </source>
</evidence>
<feature type="domain" description="ABC3 transporter permease C-terminal" evidence="8">
    <location>
        <begin position="300"/>
        <end position="412"/>
    </location>
</feature>
<dbReference type="Proteomes" id="UP001172721">
    <property type="component" value="Unassembled WGS sequence"/>
</dbReference>
<dbReference type="Pfam" id="PF12704">
    <property type="entry name" value="MacB_PCD"/>
    <property type="match status" value="1"/>
</dbReference>
<evidence type="ECO:0000256" key="2">
    <source>
        <dbReference type="ARBA" id="ARBA00022475"/>
    </source>
</evidence>
<feature type="transmembrane region" description="Helical" evidence="7">
    <location>
        <begin position="341"/>
        <end position="366"/>
    </location>
</feature>
<comment type="subcellular location">
    <subcellularLocation>
        <location evidence="1">Cell membrane</location>
        <topology evidence="1">Multi-pass membrane protein</topology>
    </subcellularLocation>
</comment>
<evidence type="ECO:0000313" key="11">
    <source>
        <dbReference type="Proteomes" id="UP001172721"/>
    </source>
</evidence>
<dbReference type="RefSeq" id="WP_301164399.1">
    <property type="nucleotide sequence ID" value="NZ_JAUHTR010000001.1"/>
</dbReference>
<dbReference type="PANTHER" id="PTHR30572:SF4">
    <property type="entry name" value="ABC TRANSPORTER PERMEASE YTRF"/>
    <property type="match status" value="1"/>
</dbReference>
<protein>
    <submittedName>
        <fullName evidence="10">ABC transporter permease</fullName>
    </submittedName>
</protein>
<dbReference type="InterPro" id="IPR003838">
    <property type="entry name" value="ABC3_permease_C"/>
</dbReference>
<accession>A0ABT8HRG2</accession>
<proteinExistence type="inferred from homology"/>